<name>E5Y2L3_BILW3</name>
<proteinExistence type="predicted"/>
<accession>E5Y2L3</accession>
<dbReference type="EMBL" id="ADCP02000002">
    <property type="protein sequence ID" value="EFV45803.2"/>
    <property type="molecule type" value="Genomic_DNA"/>
</dbReference>
<dbReference type="Gene3D" id="3.40.50.11440">
    <property type="match status" value="1"/>
</dbReference>
<dbReference type="GeneID" id="78086800"/>
<evidence type="ECO:0000313" key="1">
    <source>
        <dbReference type="EMBL" id="EFV45803.2"/>
    </source>
</evidence>
<dbReference type="STRING" id="563192.HMPREF0179_00424"/>
<reference evidence="1 2" key="2">
    <citation type="submission" date="2013-04" db="EMBL/GenBank/DDBJ databases">
        <title>The Genome Sequence of Bilophila wadsworthia 3_1_6.</title>
        <authorList>
            <consortium name="The Broad Institute Genomics Platform"/>
            <person name="Earl A."/>
            <person name="Ward D."/>
            <person name="Feldgarden M."/>
            <person name="Gevers D."/>
            <person name="Sibley C."/>
            <person name="Strauss J."/>
            <person name="Allen-Vercoe E."/>
            <person name="Walker B."/>
            <person name="Young S."/>
            <person name="Zeng Q."/>
            <person name="Gargeya S."/>
            <person name="Fitzgerald M."/>
            <person name="Haas B."/>
            <person name="Abouelleil A."/>
            <person name="Allen A.W."/>
            <person name="Alvarado L."/>
            <person name="Arachchi H.M."/>
            <person name="Berlin A.M."/>
            <person name="Chapman S.B."/>
            <person name="Gainer-Dewar J."/>
            <person name="Goldberg J."/>
            <person name="Griggs A."/>
            <person name="Gujja S."/>
            <person name="Hansen M."/>
            <person name="Howarth C."/>
            <person name="Imamovic A."/>
            <person name="Ireland A."/>
            <person name="Larimer J."/>
            <person name="McCowan C."/>
            <person name="Murphy C."/>
            <person name="Pearson M."/>
            <person name="Poon T.W."/>
            <person name="Priest M."/>
            <person name="Roberts A."/>
            <person name="Saif S."/>
            <person name="Shea T."/>
            <person name="Sisk P."/>
            <person name="Sykes S."/>
            <person name="Wortman J."/>
            <person name="Nusbaum C."/>
            <person name="Birren B."/>
        </authorList>
    </citation>
    <scope>NUCLEOTIDE SEQUENCE [LARGE SCALE GENOMIC DNA]</scope>
    <source>
        <strain evidence="1 2">3_1_6</strain>
    </source>
</reference>
<sequence length="426" mass="46097">MTETRCPLPKMARIRQTFARPRVDDMAAEMREQMQVLTPLIRPGMTVGLTVGSRGIQNILTMLEVAVQAVRGCGASPVLLAAMGSHGGGTRQGQKDVLDSLGITEERLGAPVITCDVTRAIGETPGGLVAYMLESAFGVDAIIPINRVKTHTSFKGCVESGLCKKLVVGLGGPGGAGQFHSLGQAELPRLLVEVTKVILGKMPVLGGVAIVENAYEETARIKAIPAEALIEEEIRLLAWSKSLMPALPTDRLHGLIVEEMGKNFSGTGVDTNIIGRLRITGEPEMESPRIRYVSVLDLSEASHGNATGVGLVDFVTRRLVDKIDRKATYLNNLTTTFVTRAFTPLWFDTDREMLETMMFCLRSVPLAETRLILIPNTLYLADCYVSEAILAELADTGRFEVLGPLRELAFDAQGNLISRIGLPRTS</sequence>
<protein>
    <submittedName>
        <fullName evidence="1">Uncharacterized protein</fullName>
    </submittedName>
</protein>
<dbReference type="AlphaFoldDB" id="E5Y2L3"/>
<dbReference type="eggNOG" id="COG2768">
    <property type="taxonomic scope" value="Bacteria"/>
</dbReference>
<keyword evidence="2" id="KW-1185">Reference proteome</keyword>
<evidence type="ECO:0000313" key="2">
    <source>
        <dbReference type="Proteomes" id="UP000006034"/>
    </source>
</evidence>
<comment type="caution">
    <text evidence="1">The sequence shown here is derived from an EMBL/GenBank/DDBJ whole genome shotgun (WGS) entry which is preliminary data.</text>
</comment>
<dbReference type="Proteomes" id="UP000006034">
    <property type="component" value="Unassembled WGS sequence"/>
</dbReference>
<dbReference type="RefSeq" id="WP_016360868.1">
    <property type="nucleotide sequence ID" value="NZ_KE150239.1"/>
</dbReference>
<dbReference type="OrthoDB" id="9788398at2"/>
<gene>
    <name evidence="1" type="ORF">HMPREF0179_00424</name>
</gene>
<dbReference type="HOGENOM" id="CLU_055092_0_0_7"/>
<reference evidence="1 2" key="1">
    <citation type="submission" date="2010-10" db="EMBL/GenBank/DDBJ databases">
        <authorList>
            <consortium name="The Broad Institute Genome Sequencing Platform"/>
            <person name="Ward D."/>
            <person name="Earl A."/>
            <person name="Feldgarden M."/>
            <person name="Young S.K."/>
            <person name="Gargeya S."/>
            <person name="Zeng Q."/>
            <person name="Alvarado L."/>
            <person name="Berlin A."/>
            <person name="Bochicchio J."/>
            <person name="Chapman S.B."/>
            <person name="Chen Z."/>
            <person name="Freedman E."/>
            <person name="Gellesch M."/>
            <person name="Goldberg J."/>
            <person name="Griggs A."/>
            <person name="Gujja S."/>
            <person name="Heilman E."/>
            <person name="Heiman D."/>
            <person name="Howarth C."/>
            <person name="Mehta T."/>
            <person name="Neiman D."/>
            <person name="Pearson M."/>
            <person name="Roberts A."/>
            <person name="Saif S."/>
            <person name="Shea T."/>
            <person name="Shenoy N."/>
            <person name="Sisk P."/>
            <person name="Stolte C."/>
            <person name="Sykes S."/>
            <person name="White J."/>
            <person name="Yandava C."/>
            <person name="Allen-Vercoe E."/>
            <person name="Sibley C."/>
            <person name="Ambrose C.E."/>
            <person name="Strauss J."/>
            <person name="Daigneault M."/>
            <person name="Haas B."/>
            <person name="Nusbaum C."/>
            <person name="Birren B."/>
        </authorList>
    </citation>
    <scope>NUCLEOTIDE SEQUENCE [LARGE SCALE GENOMIC DNA]</scope>
    <source>
        <strain evidence="1 2">3_1_6</strain>
    </source>
</reference>
<organism evidence="1 2">
    <name type="scientific">Bilophila wadsworthia (strain 3_1_6)</name>
    <dbReference type="NCBI Taxonomy" id="563192"/>
    <lineage>
        <taxon>Bacteria</taxon>
        <taxon>Pseudomonadati</taxon>
        <taxon>Thermodesulfobacteriota</taxon>
        <taxon>Desulfovibrionia</taxon>
        <taxon>Desulfovibrionales</taxon>
        <taxon>Desulfovibrionaceae</taxon>
        <taxon>Bilophila</taxon>
    </lineage>
</organism>